<dbReference type="AlphaFoldDB" id="V2XNM8"/>
<feature type="compositionally biased region" description="Low complexity" evidence="1">
    <location>
        <begin position="421"/>
        <end position="431"/>
    </location>
</feature>
<name>V2XNM8_MONRO</name>
<sequence length="595" mass="61771">MTAPILYIQVTHRLRAQLSLASYKAAHNVTHVPLRELEAQIPIPLPSTTPSRSNAAKRKAPAPGSSAMLPSSSHSHHHRSNVINGHTSTSQLVAGSSSSTVDPPNTQTLFTSLLAPPPPTQARTILNANDPPIPAPVRPAPSSRVVRNTNPKIARSIAEGTRAQAKNRESPSTASTAVVTASPNNKRKGKRPAATEKGGPAKRRKENKRGNAVDADGDLDMEAAATLTSLLLHHRPSIASSPRSSVDGGAMSDGAGSTQSQAPSFSSAYSQGTARGVASAMSSTTLTDDRGIESRSRTPPLPGSKTPVAGNTPRPPTDKDNEAADLMLYLATSPSPARPTNKDSKDLAAFRALGGGGGVRPKGRVLFPSHNSSAGEPPASQRERGHAPALLSRNDGGSFHSSISSIGSEMSIHSQYDRPPSRSSQQAQQSQGNLLPPATVSLAPSSPLRREMERSPPRAGGNSAGGSTTPGGPDNFNFSEYINASPIASPVRGGAPPAHHGSSLAVGKGLGLRADVGRKLFEEEQMRLGLSSGGSGGNFGSTISPQHQFQQGPTKVGGRPSGEHASAAQMHLQGRRSELTDRGRSLEAGIDLVQT</sequence>
<dbReference type="OrthoDB" id="2163387at2759"/>
<organism evidence="2 3">
    <name type="scientific">Moniliophthora roreri (strain MCA 2997)</name>
    <name type="common">Cocoa frosty pod rot fungus</name>
    <name type="synonym">Crinipellis roreri</name>
    <dbReference type="NCBI Taxonomy" id="1381753"/>
    <lineage>
        <taxon>Eukaryota</taxon>
        <taxon>Fungi</taxon>
        <taxon>Dikarya</taxon>
        <taxon>Basidiomycota</taxon>
        <taxon>Agaricomycotina</taxon>
        <taxon>Agaricomycetes</taxon>
        <taxon>Agaricomycetidae</taxon>
        <taxon>Agaricales</taxon>
        <taxon>Marasmiineae</taxon>
        <taxon>Marasmiaceae</taxon>
        <taxon>Moniliophthora</taxon>
    </lineage>
</organism>
<dbReference type="Proteomes" id="UP000017559">
    <property type="component" value="Unassembled WGS sequence"/>
</dbReference>
<evidence type="ECO:0000313" key="3">
    <source>
        <dbReference type="Proteomes" id="UP000017559"/>
    </source>
</evidence>
<dbReference type="KEGG" id="mrr:Moror_3877"/>
<protein>
    <submittedName>
        <fullName evidence="2">Uncharacterized protein</fullName>
    </submittedName>
</protein>
<dbReference type="HOGENOM" id="CLU_030372_0_0_1"/>
<dbReference type="STRING" id="1381753.V2XNM8"/>
<feature type="compositionally biased region" description="Polar residues" evidence="1">
    <location>
        <begin position="81"/>
        <end position="111"/>
    </location>
</feature>
<feature type="region of interest" description="Disordered" evidence="1">
    <location>
        <begin position="43"/>
        <end position="217"/>
    </location>
</feature>
<accession>V2XNM8</accession>
<comment type="caution">
    <text evidence="2">The sequence shown here is derived from an EMBL/GenBank/DDBJ whole genome shotgun (WGS) entry which is preliminary data.</text>
</comment>
<gene>
    <name evidence="2" type="ORF">Moror_3877</name>
</gene>
<feature type="compositionally biased region" description="Basic and acidic residues" evidence="1">
    <location>
        <begin position="575"/>
        <end position="585"/>
    </location>
</feature>
<evidence type="ECO:0000256" key="1">
    <source>
        <dbReference type="SAM" id="MobiDB-lite"/>
    </source>
</evidence>
<feature type="compositionally biased region" description="Polar residues" evidence="1">
    <location>
        <begin position="170"/>
        <end position="184"/>
    </location>
</feature>
<feature type="region of interest" description="Disordered" evidence="1">
    <location>
        <begin position="235"/>
        <end position="320"/>
    </location>
</feature>
<keyword evidence="3" id="KW-1185">Reference proteome</keyword>
<reference evidence="2 3" key="1">
    <citation type="journal article" date="2014" name="BMC Genomics">
        <title>Genome and secretome analysis of the hemibiotrophic fungal pathogen, Moniliophthora roreri, which causes frosty pod rot disease of cacao: mechanisms of the biotrophic and necrotrophic phases.</title>
        <authorList>
            <person name="Meinhardt L.W."/>
            <person name="Costa G.G.L."/>
            <person name="Thomazella D.P.T."/>
            <person name="Teixeira P.J.P.L."/>
            <person name="Carazzolle M.F."/>
            <person name="Schuster S.C."/>
            <person name="Carlson J.E."/>
            <person name="Guiltinan M.J."/>
            <person name="Mieczkowski P."/>
            <person name="Farmer A."/>
            <person name="Ramaraj T."/>
            <person name="Crozier J."/>
            <person name="Davis R.E."/>
            <person name="Shao J."/>
            <person name="Melnick R.L."/>
            <person name="Pereira G.A.G."/>
            <person name="Bailey B.A."/>
        </authorList>
    </citation>
    <scope>NUCLEOTIDE SEQUENCE [LARGE SCALE GENOMIC DNA]</scope>
    <source>
        <strain evidence="2 3">MCA 2997</strain>
    </source>
</reference>
<feature type="region of interest" description="Disordered" evidence="1">
    <location>
        <begin position="541"/>
        <end position="595"/>
    </location>
</feature>
<feature type="compositionally biased region" description="Basic and acidic residues" evidence="1">
    <location>
        <begin position="287"/>
        <end position="296"/>
    </location>
</feature>
<feature type="compositionally biased region" description="Polar residues" evidence="1">
    <location>
        <begin position="255"/>
        <end position="273"/>
    </location>
</feature>
<evidence type="ECO:0000313" key="2">
    <source>
        <dbReference type="EMBL" id="ESK95352.1"/>
    </source>
</evidence>
<feature type="compositionally biased region" description="Low complexity" evidence="1">
    <location>
        <begin position="396"/>
        <end position="414"/>
    </location>
</feature>
<feature type="region of interest" description="Disordered" evidence="1">
    <location>
        <begin position="352"/>
        <end position="480"/>
    </location>
</feature>
<proteinExistence type="predicted"/>
<dbReference type="EMBL" id="AWSO01000086">
    <property type="protein sequence ID" value="ESK95352.1"/>
    <property type="molecule type" value="Genomic_DNA"/>
</dbReference>